<keyword evidence="1" id="KW-0812">Transmembrane</keyword>
<protein>
    <submittedName>
        <fullName evidence="2">Dicarboxylate transport</fullName>
    </submittedName>
</protein>
<keyword evidence="1" id="KW-0472">Membrane</keyword>
<evidence type="ECO:0000256" key="1">
    <source>
        <dbReference type="SAM" id="Phobius"/>
    </source>
</evidence>
<accession>A0ABY6TLJ9</accession>
<dbReference type="EMBL" id="CABFKI010000010">
    <property type="protein sequence ID" value="VTU08785.1"/>
    <property type="molecule type" value="Genomic_DNA"/>
</dbReference>
<dbReference type="InterPro" id="IPR021730">
    <property type="entry name" value="YdbH"/>
</dbReference>
<name>A0ABY6TLJ9_9PAST</name>
<proteinExistence type="predicted"/>
<dbReference type="NCBIfam" id="NF007971">
    <property type="entry name" value="PRK10695.1"/>
    <property type="match status" value="1"/>
</dbReference>
<feature type="transmembrane region" description="Helical" evidence="1">
    <location>
        <begin position="7"/>
        <end position="28"/>
    </location>
</feature>
<dbReference type="RefSeq" id="WP_135710650.1">
    <property type="nucleotide sequence ID" value="NZ_CABFKI010000010.1"/>
</dbReference>
<organism evidence="2 3">
    <name type="scientific">Actinobacillus porcinus</name>
    <dbReference type="NCBI Taxonomy" id="51048"/>
    <lineage>
        <taxon>Bacteria</taxon>
        <taxon>Pseudomonadati</taxon>
        <taxon>Pseudomonadota</taxon>
        <taxon>Gammaproteobacteria</taxon>
        <taxon>Pasteurellales</taxon>
        <taxon>Pasteurellaceae</taxon>
        <taxon>Actinobacillus</taxon>
    </lineage>
</organism>
<dbReference type="GeneID" id="86156002"/>
<evidence type="ECO:0000313" key="3">
    <source>
        <dbReference type="Proteomes" id="UP000308167"/>
    </source>
</evidence>
<gene>
    <name evidence="2" type="ORF">SAMEA1410922_01624</name>
</gene>
<evidence type="ECO:0000313" key="2">
    <source>
        <dbReference type="EMBL" id="VTU08785.1"/>
    </source>
</evidence>
<keyword evidence="3" id="KW-1185">Reference proteome</keyword>
<dbReference type="Proteomes" id="UP000308167">
    <property type="component" value="Unassembled WGS sequence"/>
</dbReference>
<comment type="caution">
    <text evidence="2">The sequence shown here is derived from an EMBL/GenBank/DDBJ whole genome shotgun (WGS) entry which is preliminary data.</text>
</comment>
<sequence>MWKRWLLGLIGGGILFLVALILTLPWWFSPKQAEQLANRFLAPDYSLQLADSWQLKLTGLQLAHLKLQTPTCLLADAEQVKLNWWNFRRLNIENLTLDYGCVTQLPTDPNSQSAVDLTALFAALPISEVDVSHFQLKNTASLTQSNLQQLLQADIALNAQYTGEALRFSAQVKAESAVILQHHSELTPANGLWRWQGQTDYQPEPQKTYHLTSSIQLENNLLALPQQGSLDVSWDNADFSVAKGTVGLSWQGEKGQISGQDLVRNQPLLDVPFTWNNKGLEVTWGTLYWTFDGYQPVKAFLGLNIKKPEHQWLPLNTDLNMIFQTFGEFGKGEIVISGQNGEIGGGERFDQLHFDLKTRGDLRYNTTVAQTNLEYKVRGTFAEPWMVFSQGAIFKMDNVQSETKLHVRLPLDNVVIGRYGLEGRLQATLQGSTPQFEQLDLKLDGYAHEFIAGVKTVFDLRDERQNLRSAELKAANRWDWNVKGSAIWKALKTKVNLNGLGFWEADHIELTKLNANSGDVNITEVKMSPLFLELKDRLRWDYEKEKIRGLLQAQTDWLEFAYGGRFEHPIFGVGIDGKSIGDFSIAGELKAGLLGPLEISGHYQKQALTGKIAWKEQSAKVFQSLFPQKWEWIIHRGTIKGKTDFLIDENGVLLDGELKVKKGEIQLPDGEIKGLNIDFPLHYQDLTLQAKAQKPLKFYMDSIRLGALEIQRAKMNAYGYYPNSLAKPLILSQVHLDVFDGDVTVDKLSLPQQQLAVLNLKNIDLSKVLTMAQYNQIYMQGRINATLPFRFNHKACLICQGTITQAEKLNLKLDDEVVKGLKAGGWTESILVDVVKNLDLETFNAKLTLLPTGEMDLAASIKGYNPDKKTYNPITLNYTHKENMFELWKMIDYGSQFEQNLEYRLYQQAEKTE</sequence>
<dbReference type="Pfam" id="PF11739">
    <property type="entry name" value="YdbH-like"/>
    <property type="match status" value="1"/>
</dbReference>
<reference evidence="2 3" key="1">
    <citation type="submission" date="2019-05" db="EMBL/GenBank/DDBJ databases">
        <authorList>
            <consortium name="Pathogen Informatics"/>
        </authorList>
    </citation>
    <scope>NUCLEOTIDE SEQUENCE [LARGE SCALE GENOMIC DNA]</scope>
    <source>
        <strain evidence="2 3">NM319</strain>
    </source>
</reference>
<keyword evidence="1" id="KW-1133">Transmembrane helix</keyword>